<proteinExistence type="predicted"/>
<dbReference type="Proteomes" id="UP001302249">
    <property type="component" value="Chromosome"/>
</dbReference>
<dbReference type="RefSeq" id="WP_313913611.1">
    <property type="nucleotide sequence ID" value="NZ_CP135076.1"/>
</dbReference>
<accession>A0ABZ0B864</accession>
<keyword evidence="2" id="KW-1185">Reference proteome</keyword>
<name>A0ABZ0B864_9SPHN</name>
<dbReference type="SUPFAM" id="SSF53756">
    <property type="entry name" value="UDP-Glycosyltransferase/glycogen phosphorylase"/>
    <property type="match status" value="1"/>
</dbReference>
<dbReference type="CDD" id="cd03801">
    <property type="entry name" value="GT4_PimA-like"/>
    <property type="match status" value="1"/>
</dbReference>
<reference evidence="1 2" key="1">
    <citation type="submission" date="2023-09" db="EMBL/GenBank/DDBJ databases">
        <authorList>
            <person name="Rey-Velasco X."/>
        </authorList>
    </citation>
    <scope>NUCLEOTIDE SEQUENCE [LARGE SCALE GENOMIC DNA]</scope>
    <source>
        <strain evidence="1 2">W311</strain>
    </source>
</reference>
<evidence type="ECO:0000313" key="1">
    <source>
        <dbReference type="EMBL" id="WNO52796.1"/>
    </source>
</evidence>
<dbReference type="EMBL" id="CP135076">
    <property type="protein sequence ID" value="WNO52796.1"/>
    <property type="molecule type" value="Genomic_DNA"/>
</dbReference>
<dbReference type="Gene3D" id="3.40.50.2000">
    <property type="entry name" value="Glycogen Phosphorylase B"/>
    <property type="match status" value="2"/>
</dbReference>
<dbReference type="NCBIfam" id="TIGR03087">
    <property type="entry name" value="stp1"/>
    <property type="match status" value="1"/>
</dbReference>
<dbReference type="InterPro" id="IPR017521">
    <property type="entry name" value="Sugar_tfrase_PEP-CTERM_Stp1"/>
</dbReference>
<dbReference type="PANTHER" id="PTHR12526">
    <property type="entry name" value="GLYCOSYLTRANSFERASE"/>
    <property type="match status" value="1"/>
</dbReference>
<gene>
    <name evidence="1" type="ORF">RPR59_10025</name>
</gene>
<dbReference type="Pfam" id="PF13692">
    <property type="entry name" value="Glyco_trans_1_4"/>
    <property type="match status" value="1"/>
</dbReference>
<sequence length="398" mass="42841">MGDILFLAHRIPYPPDRGDKMRGFHIVRHLGRRARVHVAAFAEDARDEHYAGALRGYVESVTVVRRTKSNLRAAAEALVGNRPVSLSAFHHPALKRAVGRIVADHPIDAAYAFSGQMAQYLPTGPVRAIMDFVDLDSAKFAAYADAARGPVAWMHAREARMLGAFERSVAARADASLFVSAAEAELFRARSPDGRVAVLENGIDTRFYDPAAGFPAVGEAGPLLVFTGQMDYRPNVEAVAWFADEVLPRLRERHPAARFAIVGRKPTEAVRSLGERADVIVTGEVADVRGWLAAAAVSVAPLRLARGIQNKVLEAMAMARPVVASEPAAEGIDHAGTIRVAGTAAAMVGEIDTLLADRDAADRLGTAARNRVRGRYGWDACMAPLDALMSWRPEASAA</sequence>
<evidence type="ECO:0000313" key="2">
    <source>
        <dbReference type="Proteomes" id="UP001302249"/>
    </source>
</evidence>
<dbReference type="PANTHER" id="PTHR12526:SF600">
    <property type="entry name" value="GLYCOSYL TRANSFERASE GROUP 1"/>
    <property type="match status" value="1"/>
</dbReference>
<protein>
    <submittedName>
        <fullName evidence="1">TIGR03087 family PEP-CTERM/XrtA system glycosyltransferase</fullName>
    </submittedName>
</protein>
<organism evidence="1 2">
    <name type="scientific">Stakelama saccharophila</name>
    <dbReference type="NCBI Taxonomy" id="3075605"/>
    <lineage>
        <taxon>Bacteria</taxon>
        <taxon>Pseudomonadati</taxon>
        <taxon>Pseudomonadota</taxon>
        <taxon>Alphaproteobacteria</taxon>
        <taxon>Sphingomonadales</taxon>
        <taxon>Sphingomonadaceae</taxon>
        <taxon>Stakelama</taxon>
    </lineage>
</organism>